<evidence type="ECO:0000256" key="6">
    <source>
        <dbReference type="RuleBase" id="RU363067"/>
    </source>
</evidence>
<proteinExistence type="inferred from homology"/>
<dbReference type="GO" id="GO:0007165">
    <property type="term" value="P:signal transduction"/>
    <property type="evidence" value="ECO:0007669"/>
    <property type="project" value="InterPro"/>
</dbReference>
<comment type="cofactor">
    <cofactor evidence="6">
        <name>a divalent metal cation</name>
        <dbReference type="ChEBI" id="CHEBI:60240"/>
    </cofactor>
    <text evidence="6">Binds 2 divalent metal cations per subunit. Site 1 may preferentially bind zinc ions, while site 2 has a preference for magnesium and/or manganese ions.</text>
</comment>
<reference evidence="11" key="1">
    <citation type="submission" date="2015-09" db="EMBL/GenBank/DDBJ databases">
        <authorList>
            <consortium name="Pathogen Informatics"/>
        </authorList>
    </citation>
    <scope>NUCLEOTIDE SEQUENCE [LARGE SCALE GENOMIC DNA]</scope>
    <source>
        <strain evidence="11">Lake Konstanz</strain>
    </source>
</reference>
<dbReference type="EC" id="3.1.4.-" evidence="6"/>
<evidence type="ECO:0000256" key="2">
    <source>
        <dbReference type="ARBA" id="ARBA00022801"/>
    </source>
</evidence>
<keyword evidence="7" id="KW-0175">Coiled coil</keyword>
<dbReference type="PROSITE" id="PS51845">
    <property type="entry name" value="PDEASE_I_2"/>
    <property type="match status" value="1"/>
</dbReference>
<evidence type="ECO:0000256" key="1">
    <source>
        <dbReference type="ARBA" id="ARBA00022723"/>
    </source>
</evidence>
<feature type="region of interest" description="Disordered" evidence="8">
    <location>
        <begin position="31"/>
        <end position="67"/>
    </location>
</feature>
<evidence type="ECO:0000313" key="11">
    <source>
        <dbReference type="Proteomes" id="UP000051952"/>
    </source>
</evidence>
<evidence type="ECO:0000256" key="7">
    <source>
        <dbReference type="SAM" id="Coils"/>
    </source>
</evidence>
<dbReference type="PANTHER" id="PTHR11347">
    <property type="entry name" value="CYCLIC NUCLEOTIDE PHOSPHODIESTERASE"/>
    <property type="match status" value="1"/>
</dbReference>
<feature type="binding site" evidence="5">
    <location>
        <position position="538"/>
    </location>
    <ligand>
        <name>Zn(2+)</name>
        <dbReference type="ChEBI" id="CHEBI:29105"/>
        <label>1</label>
    </ligand>
</feature>
<dbReference type="SUPFAM" id="SSF109604">
    <property type="entry name" value="HD-domain/PDEase-like"/>
    <property type="match status" value="2"/>
</dbReference>
<feature type="active site" description="Proton donor" evidence="3">
    <location>
        <position position="496"/>
    </location>
</feature>
<name>A0A0S4IPG9_BODSA</name>
<feature type="binding site" evidence="5">
    <location>
        <position position="650"/>
    </location>
    <ligand>
        <name>Zn(2+)</name>
        <dbReference type="ChEBI" id="CHEBI:29105"/>
        <label>1</label>
    </ligand>
</feature>
<evidence type="ECO:0000256" key="5">
    <source>
        <dbReference type="PIRSR" id="PIRSR623088-3"/>
    </source>
</evidence>
<evidence type="ECO:0000256" key="8">
    <source>
        <dbReference type="SAM" id="MobiDB-lite"/>
    </source>
</evidence>
<dbReference type="CDD" id="cd00077">
    <property type="entry name" value="HDc"/>
    <property type="match status" value="1"/>
</dbReference>
<gene>
    <name evidence="10" type="ORF">BSAL_59000</name>
</gene>
<feature type="binding site" evidence="4">
    <location>
        <begin position="496"/>
        <end position="500"/>
    </location>
    <ligand>
        <name>AMP</name>
        <dbReference type="ChEBI" id="CHEBI:456215"/>
    </ligand>
</feature>
<dbReference type="InterPro" id="IPR002073">
    <property type="entry name" value="PDEase_catalytic_dom"/>
</dbReference>
<dbReference type="Gene3D" id="1.10.1300.10">
    <property type="entry name" value="3'5'-cyclic nucleotide phosphodiesterase, catalytic domain"/>
    <property type="match status" value="2"/>
</dbReference>
<dbReference type="InterPro" id="IPR023174">
    <property type="entry name" value="PDEase_CS"/>
</dbReference>
<feature type="binding site" evidence="5">
    <location>
        <position position="539"/>
    </location>
    <ligand>
        <name>Zn(2+)</name>
        <dbReference type="ChEBI" id="CHEBI:29105"/>
        <label>2</label>
    </ligand>
</feature>
<dbReference type="OMA" id="QINYYIM"/>
<dbReference type="EMBL" id="CYKH01000238">
    <property type="protein sequence ID" value="CUF07986.1"/>
    <property type="molecule type" value="Genomic_DNA"/>
</dbReference>
<dbReference type="Pfam" id="PF00233">
    <property type="entry name" value="PDEase_I"/>
    <property type="match status" value="1"/>
</dbReference>
<dbReference type="InterPro" id="IPR003607">
    <property type="entry name" value="HD/PDEase_dom"/>
</dbReference>
<comment type="similarity">
    <text evidence="6">Belongs to the cyclic nucleotide phosphodiesterase family.</text>
</comment>
<feature type="binding site" evidence="5">
    <location>
        <position position="539"/>
    </location>
    <ligand>
        <name>Zn(2+)</name>
        <dbReference type="ChEBI" id="CHEBI:29105"/>
        <label>1</label>
    </ligand>
</feature>
<dbReference type="OrthoDB" id="546632at2759"/>
<feature type="coiled-coil region" evidence="7">
    <location>
        <begin position="271"/>
        <end position="298"/>
    </location>
</feature>
<organism evidence="10 11">
    <name type="scientific">Bodo saltans</name>
    <name type="common">Flagellated protozoan</name>
    <dbReference type="NCBI Taxonomy" id="75058"/>
    <lineage>
        <taxon>Eukaryota</taxon>
        <taxon>Discoba</taxon>
        <taxon>Euglenozoa</taxon>
        <taxon>Kinetoplastea</taxon>
        <taxon>Metakinetoplastina</taxon>
        <taxon>Eubodonida</taxon>
        <taxon>Bodonidae</taxon>
        <taxon>Bodo</taxon>
    </lineage>
</organism>
<evidence type="ECO:0000313" key="10">
    <source>
        <dbReference type="EMBL" id="CUF07986.1"/>
    </source>
</evidence>
<evidence type="ECO:0000256" key="4">
    <source>
        <dbReference type="PIRSR" id="PIRSR623088-2"/>
    </source>
</evidence>
<keyword evidence="2 6" id="KW-0378">Hydrolase</keyword>
<sequence>MNSCWINTGALLMYTYKEGADYHTMGCGQSDLAPPREGAPKKRRPHEKGNAEKVANPLAAATKTPQVDESQHMLGKHKYIVEAGAIAMDDRRNNVVCGTLLLFSPIDYSGIVMSYRDARSGAVYARELTDANLVKERDAAGITQGWAAFFKSLASDVMKCKAAVASTAQKVEVTVSIVSAKDAKVQQSFTLRLDLKGKAGSPAVPRDVFRYVLEPMTRMVQRKRITIGDKEKELRFAKLECSRIVTEASIVKQRGIAETLGPVVRPLRETAAAASKQVTELLTKLAAVERKVKRVDNTAEPEGTDLLPLDGVYEVGGARPYVHLPCADEHVPRDPEVNVVLCDALKLSMPTLGASTEYAAAILREPSQPHIQRLMEKAPRGLIENTFTALAKLDDWDYSCFEMERATGQNALFVTIYSILYKLDLINHFNIDDTILRNFLSAVQSGYHPNPYHSATHAADVTHINYFIITRGGQKKNILRNFLSAVQSGYHPNPYHSATHAADVTHINYFIITRGGLVDACRLSKEDLFAAVLAGAIHDYDHPGFNNNFHTRTNAYLSTLYNDRSILENHHCACIFEMMRLPKYNILAGLTPEQRIDVRDVMVEMVLSTDMGNHAKIFSSFRRRMTDGIDWSARRDDIRLALSMSIKMADISNCGRPNSLYVEWAKNIAVEFYNQGDVEAKMKLTISPFMDRRKDKSDFPKGQTSFMTYIVQPMLEAIAEFLPPMEFAVQHCNENKAYWQKQDSS</sequence>
<dbReference type="AlphaFoldDB" id="A0A0S4IPG9"/>
<feature type="binding site" evidence="4">
    <location>
        <position position="650"/>
    </location>
    <ligand>
        <name>AMP</name>
        <dbReference type="ChEBI" id="CHEBI:456215"/>
    </ligand>
</feature>
<dbReference type="PRINTS" id="PR00387">
    <property type="entry name" value="PDIESTERASE1"/>
</dbReference>
<evidence type="ECO:0000259" key="9">
    <source>
        <dbReference type="PROSITE" id="PS51845"/>
    </source>
</evidence>
<dbReference type="GO" id="GO:0046872">
    <property type="term" value="F:metal ion binding"/>
    <property type="evidence" value="ECO:0007669"/>
    <property type="project" value="UniProtKB-KW"/>
</dbReference>
<evidence type="ECO:0000256" key="3">
    <source>
        <dbReference type="PIRSR" id="PIRSR623088-1"/>
    </source>
</evidence>
<accession>A0A0S4IPG9</accession>
<protein>
    <recommendedName>
        <fullName evidence="6">Phosphodiesterase</fullName>
        <ecNumber evidence="6">3.1.4.-</ecNumber>
    </recommendedName>
</protein>
<dbReference type="InterPro" id="IPR023088">
    <property type="entry name" value="PDEase"/>
</dbReference>
<feature type="binding site" evidence="4">
    <location>
        <position position="703"/>
    </location>
    <ligand>
        <name>AMP</name>
        <dbReference type="ChEBI" id="CHEBI:456215"/>
    </ligand>
</feature>
<keyword evidence="1 5" id="KW-0479">Metal-binding</keyword>
<dbReference type="InterPro" id="IPR036971">
    <property type="entry name" value="PDEase_catalytic_dom_sf"/>
</dbReference>
<keyword evidence="11" id="KW-1185">Reference proteome</keyword>
<dbReference type="PROSITE" id="PS00126">
    <property type="entry name" value="PDEASE_I_1"/>
    <property type="match status" value="1"/>
</dbReference>
<dbReference type="Proteomes" id="UP000051952">
    <property type="component" value="Unassembled WGS sequence"/>
</dbReference>
<feature type="domain" description="PDEase" evidence="9">
    <location>
        <begin position="364"/>
        <end position="745"/>
    </location>
</feature>
<feature type="binding site" evidence="4">
    <location>
        <position position="539"/>
    </location>
    <ligand>
        <name>AMP</name>
        <dbReference type="ChEBI" id="CHEBI:456215"/>
    </ligand>
</feature>
<dbReference type="GO" id="GO:0004114">
    <property type="term" value="F:3',5'-cyclic-nucleotide phosphodiesterase activity"/>
    <property type="evidence" value="ECO:0007669"/>
    <property type="project" value="InterPro"/>
</dbReference>
<feature type="binding site" evidence="5">
    <location>
        <position position="500"/>
    </location>
    <ligand>
        <name>Zn(2+)</name>
        <dbReference type="ChEBI" id="CHEBI:29105"/>
        <label>1</label>
    </ligand>
</feature>
<dbReference type="VEuPathDB" id="TriTrypDB:BSAL_59000"/>